<keyword evidence="1" id="KW-0732">Signal</keyword>
<dbReference type="OrthoDB" id="8250900at2759"/>
<comment type="caution">
    <text evidence="2">The sequence shown here is derived from an EMBL/GenBank/DDBJ whole genome shotgun (WGS) entry which is preliminary data.</text>
</comment>
<evidence type="ECO:0000313" key="3">
    <source>
        <dbReference type="Proteomes" id="UP000198287"/>
    </source>
</evidence>
<name>A0A226DZ69_FOLCA</name>
<sequence>MQSAVVFVALLAAASANTIFTHVPAHDSTVIKSDRVGGNFAYSVAENKAVGVVTPVVSHVTSPIATTYTVQQPSTVSVVAPQQTVAAWPTTYSAAWPHASWSNVATVDASSPIVYSAKTNVAGVETEKQINQVHHTAQPATVWSSAVQQPATWATVQQPATWAVQQPASTWVQQTGNSIVSSASPVATTYAVHSPTASNVVVSSGTPVATTANWNGHWNTVQQPAATWASTVQVQQPSNSIVSSSPVASTYVAGASPWGYGLGQPWTWNANTVVV</sequence>
<dbReference type="Proteomes" id="UP000198287">
    <property type="component" value="Unassembled WGS sequence"/>
</dbReference>
<keyword evidence="3" id="KW-1185">Reference proteome</keyword>
<feature type="chain" id="PRO_5012578757" evidence="1">
    <location>
        <begin position="17"/>
        <end position="275"/>
    </location>
</feature>
<feature type="signal peptide" evidence="1">
    <location>
        <begin position="1"/>
        <end position="16"/>
    </location>
</feature>
<evidence type="ECO:0000256" key="1">
    <source>
        <dbReference type="SAM" id="SignalP"/>
    </source>
</evidence>
<organism evidence="2 3">
    <name type="scientific">Folsomia candida</name>
    <name type="common">Springtail</name>
    <dbReference type="NCBI Taxonomy" id="158441"/>
    <lineage>
        <taxon>Eukaryota</taxon>
        <taxon>Metazoa</taxon>
        <taxon>Ecdysozoa</taxon>
        <taxon>Arthropoda</taxon>
        <taxon>Hexapoda</taxon>
        <taxon>Collembola</taxon>
        <taxon>Entomobryomorpha</taxon>
        <taxon>Isotomoidea</taxon>
        <taxon>Isotomidae</taxon>
        <taxon>Proisotominae</taxon>
        <taxon>Folsomia</taxon>
    </lineage>
</organism>
<dbReference type="AlphaFoldDB" id="A0A226DZ69"/>
<reference evidence="2 3" key="1">
    <citation type="submission" date="2015-12" db="EMBL/GenBank/DDBJ databases">
        <title>The genome of Folsomia candida.</title>
        <authorList>
            <person name="Faddeeva A."/>
            <person name="Derks M.F."/>
            <person name="Anvar Y."/>
            <person name="Smit S."/>
            <person name="Van Straalen N."/>
            <person name="Roelofs D."/>
        </authorList>
    </citation>
    <scope>NUCLEOTIDE SEQUENCE [LARGE SCALE GENOMIC DNA]</scope>
    <source>
        <strain evidence="2 3">VU population</strain>
        <tissue evidence="2">Whole body</tissue>
    </source>
</reference>
<protein>
    <submittedName>
        <fullName evidence="2">Uncharacterized protein</fullName>
    </submittedName>
</protein>
<gene>
    <name evidence="2" type="ORF">Fcan01_15144</name>
</gene>
<accession>A0A226DZ69</accession>
<evidence type="ECO:0000313" key="2">
    <source>
        <dbReference type="EMBL" id="OXA50094.1"/>
    </source>
</evidence>
<dbReference type="EMBL" id="LNIX01000009">
    <property type="protein sequence ID" value="OXA50094.1"/>
    <property type="molecule type" value="Genomic_DNA"/>
</dbReference>
<proteinExistence type="predicted"/>